<keyword evidence="1" id="KW-0812">Transmembrane</keyword>
<keyword evidence="3" id="KW-1185">Reference proteome</keyword>
<feature type="transmembrane region" description="Helical" evidence="1">
    <location>
        <begin position="104"/>
        <end position="121"/>
    </location>
</feature>
<dbReference type="RefSeq" id="WP_149757844.1">
    <property type="nucleotide sequence ID" value="NZ_FOMS01000014.1"/>
</dbReference>
<evidence type="ECO:0000313" key="2">
    <source>
        <dbReference type="EMBL" id="SFE70704.1"/>
    </source>
</evidence>
<name>A0A1I2CR51_9RHOB</name>
<dbReference type="InterPro" id="IPR027417">
    <property type="entry name" value="P-loop_NTPase"/>
</dbReference>
<dbReference type="SUPFAM" id="SSF52540">
    <property type="entry name" value="P-loop containing nucleoside triphosphate hydrolases"/>
    <property type="match status" value="1"/>
</dbReference>
<dbReference type="Gene3D" id="3.40.50.300">
    <property type="entry name" value="P-loop containing nucleotide triphosphate hydrolases"/>
    <property type="match status" value="1"/>
</dbReference>
<keyword evidence="1" id="KW-1133">Transmembrane helix</keyword>
<keyword evidence="1" id="KW-0472">Membrane</keyword>
<dbReference type="Proteomes" id="UP000325289">
    <property type="component" value="Unassembled WGS sequence"/>
</dbReference>
<evidence type="ECO:0000313" key="3">
    <source>
        <dbReference type="Proteomes" id="UP000325289"/>
    </source>
</evidence>
<feature type="transmembrane region" description="Helical" evidence="1">
    <location>
        <begin position="61"/>
        <end position="84"/>
    </location>
</feature>
<gene>
    <name evidence="2" type="ORF">SAMN04515678_11448</name>
</gene>
<dbReference type="GO" id="GO:0016740">
    <property type="term" value="F:transferase activity"/>
    <property type="evidence" value="ECO:0007669"/>
    <property type="project" value="UniProtKB-KW"/>
</dbReference>
<dbReference type="EMBL" id="FOMS01000014">
    <property type="protein sequence ID" value="SFE70704.1"/>
    <property type="molecule type" value="Genomic_DNA"/>
</dbReference>
<dbReference type="OrthoDB" id="9777890at2"/>
<sequence>MIIAALLLGLIAFVGVLRSLRAEVVARRVVATAQEALQVISNPDLSDIEKERKVRHASISLFGQFLAIAGIGLASFSAAAALVWGGAKAGLYGLGTAMSVAMDWPFLLGSTLAAIALWLALDRIGGRREAAPTETGEVPYGPMEQALHNFAFASPVRQRRLGALETYLYRSRIDHSRATRPVFVTSLPRAGTTIMLNLLAETPEFASATYRHMPFTLAPLLWGRIVPMIQKTAARTERAHGDGIEVSGDSPEAFEEMLWMAFWPDHYRPDRIETWSARENDAAFAQSFRTHMAKIVASKPGASRYVSKNNANIARLPLLDTICPDAAIVIPVRDPRAQVVSLMRQHERFLNLHAREPFGRRYMEGVGHFEFGQALRPIAFGGTTPDIETATGPDFWLRYWISAYEHVLATAGRNAVFVDHDALCAAPHETLPVLAEAIGADSKADIVGRASIFRAPGPPLELDGASPPLLACARAVHAALLDRALAPSASRYRKEVTV</sequence>
<organism evidence="2 3">
    <name type="scientific">Roseivivax sediminis</name>
    <dbReference type="NCBI Taxonomy" id="936889"/>
    <lineage>
        <taxon>Bacteria</taxon>
        <taxon>Pseudomonadati</taxon>
        <taxon>Pseudomonadota</taxon>
        <taxon>Alphaproteobacteria</taxon>
        <taxon>Rhodobacterales</taxon>
        <taxon>Roseobacteraceae</taxon>
        <taxon>Roseivivax</taxon>
    </lineage>
</organism>
<evidence type="ECO:0000256" key="1">
    <source>
        <dbReference type="SAM" id="Phobius"/>
    </source>
</evidence>
<dbReference type="AlphaFoldDB" id="A0A1I2CR51"/>
<accession>A0A1I2CR51</accession>
<reference evidence="2 3" key="1">
    <citation type="submission" date="2016-10" db="EMBL/GenBank/DDBJ databases">
        <authorList>
            <person name="Varghese N."/>
            <person name="Submissions S."/>
        </authorList>
    </citation>
    <scope>NUCLEOTIDE SEQUENCE [LARGE SCALE GENOMIC DNA]</scope>
    <source>
        <strain evidence="3">YIM D21,KCTC 23444,ACCC 10710</strain>
    </source>
</reference>
<protein>
    <submittedName>
        <fullName evidence="2">Sulfotransferase family protein</fullName>
    </submittedName>
</protein>
<proteinExistence type="predicted"/>
<dbReference type="Pfam" id="PF13469">
    <property type="entry name" value="Sulfotransfer_3"/>
    <property type="match status" value="1"/>
</dbReference>
<keyword evidence="2" id="KW-0808">Transferase</keyword>